<dbReference type="Gene3D" id="3.40.50.150">
    <property type="entry name" value="Vaccinia Virus protein VP39"/>
    <property type="match status" value="1"/>
</dbReference>
<evidence type="ECO:0000313" key="2">
    <source>
        <dbReference type="EMBL" id="WYJ99194.1"/>
    </source>
</evidence>
<name>A0AAQ3Y3U7_9ENTE</name>
<evidence type="ECO:0000313" key="3">
    <source>
        <dbReference type="Proteomes" id="UP000194948"/>
    </source>
</evidence>
<keyword evidence="3" id="KW-1185">Reference proteome</keyword>
<accession>A0AAQ3Y3U7</accession>
<dbReference type="Pfam" id="PF07669">
    <property type="entry name" value="Eco57I"/>
    <property type="match status" value="1"/>
</dbReference>
<reference evidence="2" key="2">
    <citation type="submission" date="2024-03" db="EMBL/GenBank/DDBJ databases">
        <title>The Genome Sequence of Enterococcus sp. DIV0205d.</title>
        <authorList>
            <consortium name="The Broad Institute Genomics Platform"/>
            <consortium name="The Broad Institute Microbial Omics Core"/>
            <consortium name="The Broad Institute Genomic Center for Infectious Diseases"/>
            <person name="Earl A."/>
            <person name="Manson A."/>
            <person name="Gilmore M."/>
            <person name="Schwartman J."/>
            <person name="Shea T."/>
            <person name="Abouelleil A."/>
            <person name="Cao P."/>
            <person name="Chapman S."/>
            <person name="Cusick C."/>
            <person name="Young S."/>
            <person name="Neafsey D."/>
            <person name="Nusbaum C."/>
            <person name="Birren B."/>
        </authorList>
    </citation>
    <scope>NUCLEOTIDE SEQUENCE</scope>
    <source>
        <strain evidence="2">7F3_DIV0205</strain>
    </source>
</reference>
<dbReference type="Proteomes" id="UP000194948">
    <property type="component" value="Chromosome"/>
</dbReference>
<proteinExistence type="predicted"/>
<organism evidence="2 3">
    <name type="scientific">Candidatus Enterococcus palustris</name>
    <dbReference type="NCBI Taxonomy" id="1834189"/>
    <lineage>
        <taxon>Bacteria</taxon>
        <taxon>Bacillati</taxon>
        <taxon>Bacillota</taxon>
        <taxon>Bacilli</taxon>
        <taxon>Lactobacillales</taxon>
        <taxon>Enterococcaceae</taxon>
        <taxon>Enterococcus</taxon>
    </lineage>
</organism>
<gene>
    <name evidence="2" type="ORF">A5821_000271</name>
</gene>
<dbReference type="InterPro" id="IPR011639">
    <property type="entry name" value="MethylTrfase_TaqI-like_dom"/>
</dbReference>
<dbReference type="EMBL" id="CP147244">
    <property type="protein sequence ID" value="WYJ99194.1"/>
    <property type="molecule type" value="Genomic_DNA"/>
</dbReference>
<dbReference type="InterPro" id="IPR029063">
    <property type="entry name" value="SAM-dependent_MTases_sf"/>
</dbReference>
<dbReference type="InterPro" id="IPR002052">
    <property type="entry name" value="DNA_methylase_N6_adenine_CS"/>
</dbReference>
<dbReference type="GO" id="GO:0006304">
    <property type="term" value="P:DNA modification"/>
    <property type="evidence" value="ECO:0007669"/>
    <property type="project" value="InterPro"/>
</dbReference>
<dbReference type="GO" id="GO:0003676">
    <property type="term" value="F:nucleic acid binding"/>
    <property type="evidence" value="ECO:0007669"/>
    <property type="project" value="InterPro"/>
</dbReference>
<dbReference type="RefSeq" id="WP_086312676.1">
    <property type="nucleotide sequence ID" value="NZ_CP147244.1"/>
</dbReference>
<protein>
    <recommendedName>
        <fullName evidence="1">Type II methyltransferase M.TaqI-like domain-containing protein</fullName>
    </recommendedName>
</protein>
<evidence type="ECO:0000259" key="1">
    <source>
        <dbReference type="Pfam" id="PF07669"/>
    </source>
</evidence>
<dbReference type="PROSITE" id="PS00092">
    <property type="entry name" value="N6_MTASE"/>
    <property type="match status" value="1"/>
</dbReference>
<dbReference type="GO" id="GO:0032259">
    <property type="term" value="P:methylation"/>
    <property type="evidence" value="ECO:0007669"/>
    <property type="project" value="InterPro"/>
</dbReference>
<feature type="domain" description="Type II methyltransferase M.TaqI-like" evidence="1">
    <location>
        <begin position="258"/>
        <end position="386"/>
    </location>
</feature>
<sequence length="645" mass="75141">MSNSFFCEDIDTNENTILRSSPDLFKILLSDRTTRKNIIWATKTYELLGKEFGPKEPIKVKSITGKNASLIRPRIEKFKYEQLERTKGKAEVFTPLCIVKKQNDIVDQEFSRLSVGEYISKVWMEITCGEGPYMVSRYDSVTGEIVPIETRVGFVDRKLRRINQEVADEKKWFEYVKKAYQTSFGYEFQGDSLLIARENLLYTFIDYYLEKFDRHPDIKLQKEIAKIISYNVFQMDGLSHTIPYSGESFQLECLEQLNLFGEEITQKTAKLEKENSGVYVKIRNWKNQQMNEFKSFINKEESKMKFDVVVGNPPYQEEIEGNNRQSRPIYNLFMDEVQNISERSILITPARFLANTGATPKKWNNKMLSSTNLKIEFFEQKSSKVFPNTDIKGGVVVTYYDRSKYFEAIDTFIPLKELNSIFHKVKNENKNNLGSIVYSPDSYRFTDSMFNDYPEFKNRTDTSHLKAVSSNVFERYPEVFLSDEEFAGDTVKIYGRKDGRRVFKKINKAYLIKHPNIDKWKVFIPGANGSGTYGEALSTPILGEPFMAHNQTFMSIGAFDTKFEAESLLKYVKGKFLRAMLGIMKTTQNNQSKVTWSKIPMQDFTVNSDIDWSKTIPEIDQQLYKKYNLNEEEINFIETKVKEME</sequence>
<dbReference type="GO" id="GO:0009007">
    <property type="term" value="F:site-specific DNA-methyltransferase (adenine-specific) activity"/>
    <property type="evidence" value="ECO:0007669"/>
    <property type="project" value="UniProtKB-EC"/>
</dbReference>
<dbReference type="AlphaFoldDB" id="A0AAQ3Y3U7"/>
<dbReference type="SUPFAM" id="SSF53335">
    <property type="entry name" value="S-adenosyl-L-methionine-dependent methyltransferases"/>
    <property type="match status" value="1"/>
</dbReference>
<reference evidence="2" key="1">
    <citation type="submission" date="2017-05" db="EMBL/GenBank/DDBJ databases">
        <authorList>
            <consortium name="The Broad Institute Genomics Platform"/>
            <consortium name="The Broad Institute Genomic Center for Infectious Diseases"/>
            <person name="Earl A."/>
            <person name="Manson A."/>
            <person name="Schwartman J."/>
            <person name="Gilmore M."/>
            <person name="Abouelleil A."/>
            <person name="Cao P."/>
            <person name="Chapman S."/>
            <person name="Cusick C."/>
            <person name="Shea T."/>
            <person name="Young S."/>
            <person name="Neafsey D."/>
            <person name="Nusbaum C."/>
            <person name="Birren B."/>
        </authorList>
    </citation>
    <scope>NUCLEOTIDE SEQUENCE</scope>
    <source>
        <strain evidence="2">7F3_DIV0205</strain>
    </source>
</reference>